<dbReference type="RefSeq" id="WP_371567473.1">
    <property type="nucleotide sequence ID" value="NZ_JASMRN010000001.1"/>
</dbReference>
<comment type="subcellular location">
    <subcellularLocation>
        <location evidence="1">Membrane</location>
        <topology evidence="1">Multi-pass membrane protein</topology>
    </subcellularLocation>
</comment>
<feature type="transmembrane region" description="Helical" evidence="6">
    <location>
        <begin position="7"/>
        <end position="24"/>
    </location>
</feature>
<keyword evidence="8" id="KW-1185">Reference proteome</keyword>
<evidence type="ECO:0000313" key="7">
    <source>
        <dbReference type="EMBL" id="MEZ7513994.1"/>
    </source>
</evidence>
<keyword evidence="5 6" id="KW-0472">Membrane</keyword>
<feature type="transmembrane region" description="Helical" evidence="6">
    <location>
        <begin position="80"/>
        <end position="98"/>
    </location>
</feature>
<dbReference type="InterPro" id="IPR012506">
    <property type="entry name" value="TMEM86B-like"/>
</dbReference>
<evidence type="ECO:0000256" key="3">
    <source>
        <dbReference type="ARBA" id="ARBA00022692"/>
    </source>
</evidence>
<reference evidence="7 8" key="1">
    <citation type="submission" date="2023-05" db="EMBL/GenBank/DDBJ databases">
        <title>Adaptations of aquatic viruses from atmosphere-close ecosystems of the Central Arctic Ocean.</title>
        <authorList>
            <person name="Rahlff J."/>
            <person name="Holmfeldt K."/>
        </authorList>
    </citation>
    <scope>NUCLEOTIDE SEQUENCE [LARGE SCALE GENOMIC DNA]</scope>
    <source>
        <strain evidence="7 8">Arc14</strain>
    </source>
</reference>
<feature type="transmembrane region" description="Helical" evidence="6">
    <location>
        <begin position="110"/>
        <end position="129"/>
    </location>
</feature>
<comment type="similarity">
    <text evidence="2">Belongs to the TMEM86 family.</text>
</comment>
<organism evidence="7 8">
    <name type="scientific">Flavobacterium frigidarium</name>
    <dbReference type="NCBI Taxonomy" id="99286"/>
    <lineage>
        <taxon>Bacteria</taxon>
        <taxon>Pseudomonadati</taxon>
        <taxon>Bacteroidota</taxon>
        <taxon>Flavobacteriia</taxon>
        <taxon>Flavobacteriales</taxon>
        <taxon>Flavobacteriaceae</taxon>
        <taxon>Flavobacterium</taxon>
    </lineage>
</organism>
<evidence type="ECO:0000256" key="2">
    <source>
        <dbReference type="ARBA" id="ARBA00007375"/>
    </source>
</evidence>
<feature type="transmembrane region" description="Helical" evidence="6">
    <location>
        <begin position="141"/>
        <end position="162"/>
    </location>
</feature>
<gene>
    <name evidence="7" type="ORF">QO192_01720</name>
</gene>
<evidence type="ECO:0000313" key="8">
    <source>
        <dbReference type="Proteomes" id="UP001568894"/>
    </source>
</evidence>
<feature type="transmembrane region" description="Helical" evidence="6">
    <location>
        <begin position="169"/>
        <end position="189"/>
    </location>
</feature>
<dbReference type="EMBL" id="JASMRN010000001">
    <property type="protein sequence ID" value="MEZ7513994.1"/>
    <property type="molecule type" value="Genomic_DNA"/>
</dbReference>
<evidence type="ECO:0000256" key="1">
    <source>
        <dbReference type="ARBA" id="ARBA00004141"/>
    </source>
</evidence>
<protein>
    <submittedName>
        <fullName evidence="7">Lysoplasmalogenase family protein</fullName>
    </submittedName>
</protein>
<evidence type="ECO:0000256" key="4">
    <source>
        <dbReference type="ARBA" id="ARBA00022989"/>
    </source>
</evidence>
<feature type="transmembrane region" description="Helical" evidence="6">
    <location>
        <begin position="53"/>
        <end position="74"/>
    </location>
</feature>
<evidence type="ECO:0000256" key="6">
    <source>
        <dbReference type="SAM" id="Phobius"/>
    </source>
</evidence>
<feature type="transmembrane region" description="Helical" evidence="6">
    <location>
        <begin position="201"/>
        <end position="219"/>
    </location>
</feature>
<dbReference type="Pfam" id="PF07947">
    <property type="entry name" value="YhhN"/>
    <property type="match status" value="1"/>
</dbReference>
<dbReference type="Proteomes" id="UP001568894">
    <property type="component" value="Unassembled WGS sequence"/>
</dbReference>
<evidence type="ECO:0000256" key="5">
    <source>
        <dbReference type="ARBA" id="ARBA00023136"/>
    </source>
</evidence>
<accession>A0ABV4KBX1</accession>
<comment type="caution">
    <text evidence="7">The sequence shown here is derived from an EMBL/GenBank/DDBJ whole genome shotgun (WGS) entry which is preliminary data.</text>
</comment>
<name>A0ABV4KBX1_9FLAO</name>
<sequence>MAPRSIIQIAYILFCIATITFNTIGTVEYMTWSKAFVVPLAVLLYLQHSTWRITYLKASVFLCCFLGDTYRLIMPYNYETGQVICFLTAYLLLLYYLFPEFIRDNIRQKNHMFIVAATIICLTTLAYFILNLNFEKLETNYYILLFYSLILALLICVSVVEYNRKPDAVSVNLLMLTMFFVFSDCFYIINKFYLPFSVLNFIQITTQVFSYYFLIHLFLDQKRLENPLDND</sequence>
<keyword evidence="3 6" id="KW-0812">Transmembrane</keyword>
<proteinExistence type="inferred from homology"/>
<keyword evidence="4 6" id="KW-1133">Transmembrane helix</keyword>